<evidence type="ECO:0000256" key="4">
    <source>
        <dbReference type="SAM" id="MobiDB-lite"/>
    </source>
</evidence>
<dbReference type="GO" id="GO:0009055">
    <property type="term" value="F:electron transfer activity"/>
    <property type="evidence" value="ECO:0007669"/>
    <property type="project" value="InterPro"/>
</dbReference>
<dbReference type="InterPro" id="IPR002387">
    <property type="entry name" value="Plastocyanin"/>
</dbReference>
<keyword evidence="7" id="KW-1185">Reference proteome</keyword>
<proteinExistence type="predicted"/>
<organism evidence="6 7">
    <name type="scientific">Haloplanus rallus</name>
    <dbReference type="NCBI Taxonomy" id="1816183"/>
    <lineage>
        <taxon>Archaea</taxon>
        <taxon>Methanobacteriati</taxon>
        <taxon>Methanobacteriota</taxon>
        <taxon>Stenosarchaea group</taxon>
        <taxon>Halobacteria</taxon>
        <taxon>Halobacteriales</taxon>
        <taxon>Haloferacaceae</taxon>
        <taxon>Haloplanus</taxon>
    </lineage>
</organism>
<comment type="cofactor">
    <cofactor evidence="3">
        <name>Cu(2+)</name>
        <dbReference type="ChEBI" id="CHEBI:29036"/>
    </cofactor>
    <text evidence="3">The crystal structure with reduced Cu(1+) has also been determined.</text>
</comment>
<feature type="region of interest" description="Disordered" evidence="4">
    <location>
        <begin position="23"/>
        <end position="80"/>
    </location>
</feature>
<evidence type="ECO:0000256" key="1">
    <source>
        <dbReference type="ARBA" id="ARBA00022723"/>
    </source>
</evidence>
<evidence type="ECO:0000256" key="3">
    <source>
        <dbReference type="PIRSR" id="PIRSR602387-1"/>
    </source>
</evidence>
<keyword evidence="2 3" id="KW-0186">Copper</keyword>
<name>A0A6B9F4U1_9EURY</name>
<dbReference type="InterPro" id="IPR000923">
    <property type="entry name" value="BlueCu_1"/>
</dbReference>
<dbReference type="Gene3D" id="2.60.40.420">
    <property type="entry name" value="Cupredoxins - blue copper proteins"/>
    <property type="match status" value="1"/>
</dbReference>
<dbReference type="AlphaFoldDB" id="A0A6B9F4U1"/>
<evidence type="ECO:0000256" key="2">
    <source>
        <dbReference type="ARBA" id="ARBA00023008"/>
    </source>
</evidence>
<evidence type="ECO:0000259" key="5">
    <source>
        <dbReference type="Pfam" id="PF00127"/>
    </source>
</evidence>
<dbReference type="InterPro" id="IPR006311">
    <property type="entry name" value="TAT_signal"/>
</dbReference>
<dbReference type="GO" id="GO:0005507">
    <property type="term" value="F:copper ion binding"/>
    <property type="evidence" value="ECO:0007669"/>
    <property type="project" value="InterPro"/>
</dbReference>
<keyword evidence="1 3" id="KW-0479">Metal-binding</keyword>
<dbReference type="PROSITE" id="PS51318">
    <property type="entry name" value="TAT"/>
    <property type="match status" value="1"/>
</dbReference>
<feature type="compositionally biased region" description="Low complexity" evidence="4">
    <location>
        <begin position="32"/>
        <end position="71"/>
    </location>
</feature>
<feature type="binding site" evidence="3">
    <location>
        <position position="179"/>
    </location>
    <ligand>
        <name>Cu cation</name>
        <dbReference type="ChEBI" id="CHEBI:23378"/>
    </ligand>
</feature>
<dbReference type="PRINTS" id="PR00157">
    <property type="entry name" value="PLASTOCYANIN"/>
</dbReference>
<protein>
    <submittedName>
        <fullName evidence="6">Halocyanin domain-containing protein</fullName>
    </submittedName>
</protein>
<feature type="binding site" evidence="3">
    <location>
        <position position="176"/>
    </location>
    <ligand>
        <name>Cu cation</name>
        <dbReference type="ChEBI" id="CHEBI:23378"/>
    </ligand>
</feature>
<dbReference type="Pfam" id="PF00127">
    <property type="entry name" value="Copper-bind"/>
    <property type="match status" value="1"/>
</dbReference>
<reference evidence="6 7" key="1">
    <citation type="submission" date="2018-12" db="EMBL/GenBank/DDBJ databases">
        <title>Complete genome sequence of Haloplanus rallus MBLA0036.</title>
        <authorList>
            <person name="Nam Y.-d."/>
            <person name="Kang J."/>
            <person name="Chung W.-H."/>
            <person name="Park Y.S."/>
        </authorList>
    </citation>
    <scope>NUCLEOTIDE SEQUENCE [LARGE SCALE GENOMIC DNA]</scope>
    <source>
        <strain evidence="6 7">MBLA0036</strain>
    </source>
</reference>
<dbReference type="KEGG" id="hra:EI982_12250"/>
<dbReference type="NCBIfam" id="TIGR03102">
    <property type="entry name" value="halo_cynanin"/>
    <property type="match status" value="1"/>
</dbReference>
<dbReference type="InterPro" id="IPR008972">
    <property type="entry name" value="Cupredoxin"/>
</dbReference>
<feature type="domain" description="Blue (type 1) copper" evidence="5">
    <location>
        <begin position="106"/>
        <end position="189"/>
    </location>
</feature>
<evidence type="ECO:0000313" key="6">
    <source>
        <dbReference type="EMBL" id="QGX95505.1"/>
    </source>
</evidence>
<sequence>MRRERRRFVRALGTAVGLVALAGCSGDGTGADGTSTPTETATDTSTPTGTPTPAATTAAADSPTPTGTAPNAGGGSRIDDYLAGTSNYDGTVVDRTGRDEVTVAVGAEGNGGGFAFGPAAVRVDVGATVVWEWTGSGGLHNVVAENGDFDSGDPVSGDSPTFEYTVPEAGTWRYHCTPHRALGMKGVIVAR</sequence>
<dbReference type="EMBL" id="CP034345">
    <property type="protein sequence ID" value="QGX95505.1"/>
    <property type="molecule type" value="Genomic_DNA"/>
</dbReference>
<dbReference type="CDD" id="cd04220">
    <property type="entry name" value="Halocyanin"/>
    <property type="match status" value="1"/>
</dbReference>
<dbReference type="InterPro" id="IPR017533">
    <property type="entry name" value="Halocyanin"/>
</dbReference>
<feature type="binding site" evidence="3">
    <location>
        <position position="140"/>
    </location>
    <ligand>
        <name>Cu cation</name>
        <dbReference type="ChEBI" id="CHEBI:23378"/>
    </ligand>
</feature>
<dbReference type="GeneID" id="43370327"/>
<feature type="binding site" evidence="3">
    <location>
        <position position="184"/>
    </location>
    <ligand>
        <name>Cu cation</name>
        <dbReference type="ChEBI" id="CHEBI:23378"/>
    </ligand>
</feature>
<accession>A0A6B9F4U1</accession>
<dbReference type="Proteomes" id="UP000428325">
    <property type="component" value="Chromosome"/>
</dbReference>
<dbReference type="RefSeq" id="WP_157689964.1">
    <property type="nucleotide sequence ID" value="NZ_CP034345.1"/>
</dbReference>
<dbReference type="SUPFAM" id="SSF49503">
    <property type="entry name" value="Cupredoxins"/>
    <property type="match status" value="1"/>
</dbReference>
<gene>
    <name evidence="6" type="ORF">EI982_12250</name>
</gene>
<dbReference type="PROSITE" id="PS51257">
    <property type="entry name" value="PROKAR_LIPOPROTEIN"/>
    <property type="match status" value="1"/>
</dbReference>
<evidence type="ECO:0000313" key="7">
    <source>
        <dbReference type="Proteomes" id="UP000428325"/>
    </source>
</evidence>
<dbReference type="OrthoDB" id="11836at2157"/>